<dbReference type="SMART" id="SM00155">
    <property type="entry name" value="PLDc"/>
    <property type="match status" value="2"/>
</dbReference>
<dbReference type="Proteomes" id="UP000325286">
    <property type="component" value="Chromosome"/>
</dbReference>
<dbReference type="GO" id="GO:0005886">
    <property type="term" value="C:plasma membrane"/>
    <property type="evidence" value="ECO:0007669"/>
    <property type="project" value="UniProtKB-SubCell"/>
</dbReference>
<dbReference type="InterPro" id="IPR022924">
    <property type="entry name" value="Cardiolipin_synthase"/>
</dbReference>
<dbReference type="NCBIfam" id="TIGR04265">
    <property type="entry name" value="bac_cardiolipin"/>
    <property type="match status" value="1"/>
</dbReference>
<evidence type="ECO:0000256" key="8">
    <source>
        <dbReference type="NCBIfam" id="TIGR04265"/>
    </source>
</evidence>
<evidence type="ECO:0000256" key="1">
    <source>
        <dbReference type="ARBA" id="ARBA00004236"/>
    </source>
</evidence>
<dbReference type="EMBL" id="CP042914">
    <property type="protein sequence ID" value="QEG39871.1"/>
    <property type="molecule type" value="Genomic_DNA"/>
</dbReference>
<proteinExistence type="predicted"/>
<feature type="domain" description="PLD phosphodiesterase" evidence="11">
    <location>
        <begin position="224"/>
        <end position="251"/>
    </location>
</feature>
<dbReference type="RefSeq" id="WP_068139430.1">
    <property type="nucleotide sequence ID" value="NZ_CP042914.1"/>
</dbReference>
<dbReference type="GO" id="GO:0008808">
    <property type="term" value="F:cardiolipin synthase activity"/>
    <property type="evidence" value="ECO:0007669"/>
    <property type="project" value="UniProtKB-UniRule"/>
</dbReference>
<dbReference type="AlphaFoldDB" id="A0A5B9R0W7"/>
<keyword evidence="4 10" id="KW-0812">Transmembrane</keyword>
<dbReference type="InterPro" id="IPR025202">
    <property type="entry name" value="PLD-like_dom"/>
</dbReference>
<evidence type="ECO:0000256" key="3">
    <source>
        <dbReference type="ARBA" id="ARBA00022679"/>
    </source>
</evidence>
<keyword evidence="13" id="KW-1185">Reference proteome</keyword>
<dbReference type="SUPFAM" id="SSF56024">
    <property type="entry name" value="Phospholipase D/nuclease"/>
    <property type="match status" value="2"/>
</dbReference>
<evidence type="ECO:0000259" key="11">
    <source>
        <dbReference type="PROSITE" id="PS50035"/>
    </source>
</evidence>
<evidence type="ECO:0000256" key="10">
    <source>
        <dbReference type="SAM" id="Phobius"/>
    </source>
</evidence>
<feature type="transmembrane region" description="Helical" evidence="10">
    <location>
        <begin position="12"/>
        <end position="33"/>
    </location>
</feature>
<keyword evidence="3 12" id="KW-0808">Transferase</keyword>
<sequence length="505" mass="57013">MAEFFNSSFQSWWHWLLPIVVTTMELLGLASAWHAVTRVRTSQAAVAWAVGLVALPALVLPMYWLLGRNKFSGYREAIRQVEGEHKLSVEAVRRELLTPRNVGTHRDGSPVAVLADILDTPLCTDNRFHLLIDGEAFFNDLIQQISSAQKYVYAEFYIIRDDEVGNRFAEALCKQARHGKTVRLLYDEVGCLKLSNAYLRRLREAGVDVHAFNTRQGWANRFQLNFRNHRKLLVVDGRRAIVGGLNIGDEYAGKAKWAPRWRDTALRVEGTAARKLQAVFAADYYWAQRLDIPEAIWSDVEDRDDPALDPADEQTETSTSGSGRGQAAVCATGPSDQRERATMMFAAAAQEARDRCWICTPYLVPDSTCINALSMARARGVDVRLLIPACADQWLVYLAGFYYERVFEQVGIPVYRYPDGFLHQKCVLVDDQLALIGSTNLDNRSLHLNFELMVAANEPRLIAEVTEMLEQDFALSEKMNPGQGRLLPWYIRIGTVLARLFSPVL</sequence>
<evidence type="ECO:0000256" key="5">
    <source>
        <dbReference type="ARBA" id="ARBA00022737"/>
    </source>
</evidence>
<keyword evidence="2" id="KW-1003">Cell membrane</keyword>
<dbReference type="KEGG" id="rul:UC8_18700"/>
<name>A0A5B9R0W7_9BACT</name>
<reference evidence="12 13" key="1">
    <citation type="submission" date="2019-08" db="EMBL/GenBank/DDBJ databases">
        <title>Deep-cultivation of Planctomycetes and their phenomic and genomic characterization uncovers novel biology.</title>
        <authorList>
            <person name="Wiegand S."/>
            <person name="Jogler M."/>
            <person name="Boedeker C."/>
            <person name="Pinto D."/>
            <person name="Vollmers J."/>
            <person name="Rivas-Marin E."/>
            <person name="Kohn T."/>
            <person name="Peeters S.H."/>
            <person name="Heuer A."/>
            <person name="Rast P."/>
            <person name="Oberbeckmann S."/>
            <person name="Bunk B."/>
            <person name="Jeske O."/>
            <person name="Meyerdierks A."/>
            <person name="Storesund J.E."/>
            <person name="Kallscheuer N."/>
            <person name="Luecker S."/>
            <person name="Lage O.M."/>
            <person name="Pohl T."/>
            <person name="Merkel B.J."/>
            <person name="Hornburger P."/>
            <person name="Mueller R.-W."/>
            <person name="Bruemmer F."/>
            <person name="Labrenz M."/>
            <person name="Spormann A.M."/>
            <person name="Op den Camp H."/>
            <person name="Overmann J."/>
            <person name="Amann R."/>
            <person name="Jetten M.S.M."/>
            <person name="Mascher T."/>
            <person name="Medema M.H."/>
            <person name="Devos D.P."/>
            <person name="Kaster A.-K."/>
            <person name="Ovreas L."/>
            <person name="Rohde M."/>
            <person name="Galperin M.Y."/>
            <person name="Jogler C."/>
        </authorList>
    </citation>
    <scope>NUCLEOTIDE SEQUENCE [LARGE SCALE GENOMIC DNA]</scope>
    <source>
        <strain evidence="12 13">UC8</strain>
    </source>
</reference>
<keyword evidence="7 10" id="KW-0472">Membrane</keyword>
<feature type="transmembrane region" description="Helical" evidence="10">
    <location>
        <begin position="45"/>
        <end position="66"/>
    </location>
</feature>
<keyword evidence="5" id="KW-0677">Repeat</keyword>
<evidence type="ECO:0000313" key="13">
    <source>
        <dbReference type="Proteomes" id="UP000325286"/>
    </source>
</evidence>
<dbReference type="Pfam" id="PF13091">
    <property type="entry name" value="PLDc_2"/>
    <property type="match status" value="2"/>
</dbReference>
<evidence type="ECO:0000256" key="9">
    <source>
        <dbReference type="SAM" id="MobiDB-lite"/>
    </source>
</evidence>
<evidence type="ECO:0000256" key="6">
    <source>
        <dbReference type="ARBA" id="ARBA00022989"/>
    </source>
</evidence>
<dbReference type="InterPro" id="IPR001736">
    <property type="entry name" value="PLipase_D/transphosphatidylase"/>
</dbReference>
<dbReference type="Gene3D" id="3.30.870.10">
    <property type="entry name" value="Endonuclease Chain A"/>
    <property type="match status" value="2"/>
</dbReference>
<organism evidence="12 13">
    <name type="scientific">Roseimaritima ulvae</name>
    <dbReference type="NCBI Taxonomy" id="980254"/>
    <lineage>
        <taxon>Bacteria</taxon>
        <taxon>Pseudomonadati</taxon>
        <taxon>Planctomycetota</taxon>
        <taxon>Planctomycetia</taxon>
        <taxon>Pirellulales</taxon>
        <taxon>Pirellulaceae</taxon>
        <taxon>Roseimaritima</taxon>
    </lineage>
</organism>
<evidence type="ECO:0000256" key="4">
    <source>
        <dbReference type="ARBA" id="ARBA00022692"/>
    </source>
</evidence>
<dbReference type="PANTHER" id="PTHR21248">
    <property type="entry name" value="CARDIOLIPIN SYNTHASE"/>
    <property type="match status" value="1"/>
</dbReference>
<feature type="region of interest" description="Disordered" evidence="9">
    <location>
        <begin position="303"/>
        <end position="335"/>
    </location>
</feature>
<dbReference type="PANTHER" id="PTHR21248:SF22">
    <property type="entry name" value="PHOSPHOLIPASE D"/>
    <property type="match status" value="1"/>
</dbReference>
<evidence type="ECO:0000256" key="7">
    <source>
        <dbReference type="ARBA" id="ARBA00023136"/>
    </source>
</evidence>
<keyword evidence="6 10" id="KW-1133">Transmembrane helix</keyword>
<dbReference type="OrthoDB" id="9762009at2"/>
<comment type="subcellular location">
    <subcellularLocation>
        <location evidence="1">Cell membrane</location>
    </subcellularLocation>
</comment>
<evidence type="ECO:0000256" key="2">
    <source>
        <dbReference type="ARBA" id="ARBA00022475"/>
    </source>
</evidence>
<feature type="domain" description="PLD phosphodiesterase" evidence="11">
    <location>
        <begin position="418"/>
        <end position="445"/>
    </location>
</feature>
<accession>A0A5B9R0W7</accession>
<dbReference type="EC" id="2.7.8.-" evidence="8"/>
<gene>
    <name evidence="12" type="primary">ywiE_1</name>
    <name evidence="12" type="ORF">UC8_18700</name>
</gene>
<dbReference type="PROSITE" id="PS50035">
    <property type="entry name" value="PLD"/>
    <property type="match status" value="2"/>
</dbReference>
<dbReference type="GO" id="GO:0032049">
    <property type="term" value="P:cardiolipin biosynthetic process"/>
    <property type="evidence" value="ECO:0007669"/>
    <property type="project" value="UniProtKB-UniRule"/>
</dbReference>
<protein>
    <recommendedName>
        <fullName evidence="8">Cardiolipin synthase</fullName>
        <ecNumber evidence="8">2.7.8.-</ecNumber>
    </recommendedName>
</protein>
<evidence type="ECO:0000313" key="12">
    <source>
        <dbReference type="EMBL" id="QEG39871.1"/>
    </source>
</evidence>